<dbReference type="AlphaFoldDB" id="A0A0C9ZB93"/>
<feature type="repeat" description="WD" evidence="1">
    <location>
        <begin position="1"/>
        <end position="23"/>
    </location>
</feature>
<dbReference type="Proteomes" id="UP000054485">
    <property type="component" value="Unassembled WGS sequence"/>
</dbReference>
<name>A0A0C9ZB93_9AGAM</name>
<dbReference type="InterPro" id="IPR001680">
    <property type="entry name" value="WD40_rpt"/>
</dbReference>
<evidence type="ECO:0000256" key="1">
    <source>
        <dbReference type="PROSITE-ProRule" id="PRU00221"/>
    </source>
</evidence>
<dbReference type="InParanoid" id="A0A0C9ZB93"/>
<dbReference type="HOGENOM" id="CLU_2887360_0_0_1"/>
<reference evidence="3" key="2">
    <citation type="submission" date="2015-01" db="EMBL/GenBank/DDBJ databases">
        <title>Evolutionary Origins and Diversification of the Mycorrhizal Mutualists.</title>
        <authorList>
            <consortium name="DOE Joint Genome Institute"/>
            <consortium name="Mycorrhizal Genomics Consortium"/>
            <person name="Kohler A."/>
            <person name="Kuo A."/>
            <person name="Nagy L.G."/>
            <person name="Floudas D."/>
            <person name="Copeland A."/>
            <person name="Barry K.W."/>
            <person name="Cichocki N."/>
            <person name="Veneault-Fourrey C."/>
            <person name="LaButti K."/>
            <person name="Lindquist E.A."/>
            <person name="Lipzen A."/>
            <person name="Lundell T."/>
            <person name="Morin E."/>
            <person name="Murat C."/>
            <person name="Riley R."/>
            <person name="Ohm R."/>
            <person name="Sun H."/>
            <person name="Tunlid A."/>
            <person name="Henrissat B."/>
            <person name="Grigoriev I.V."/>
            <person name="Hibbett D.S."/>
            <person name="Martin F."/>
        </authorList>
    </citation>
    <scope>NUCLEOTIDE SEQUENCE [LARGE SCALE GENOMIC DNA]</scope>
    <source>
        <strain evidence="3">UH-Slu-Lm8-n1</strain>
    </source>
</reference>
<evidence type="ECO:0000313" key="3">
    <source>
        <dbReference type="Proteomes" id="UP000054485"/>
    </source>
</evidence>
<dbReference type="Pfam" id="PF00400">
    <property type="entry name" value="WD40"/>
    <property type="match status" value="1"/>
</dbReference>
<protein>
    <submittedName>
        <fullName evidence="2">Uncharacterized protein</fullName>
    </submittedName>
</protein>
<dbReference type="OrthoDB" id="2684955at2759"/>
<dbReference type="InterPro" id="IPR011047">
    <property type="entry name" value="Quinoprotein_ADH-like_sf"/>
</dbReference>
<keyword evidence="1" id="KW-0853">WD repeat</keyword>
<sequence>MISGSEDQTARQWDLKEGKEIEEVRDVCEKVVWAVAVSRDSRWVVTGGGDGNYVELKVENRMH</sequence>
<organism evidence="2 3">
    <name type="scientific">Suillus luteus UH-Slu-Lm8-n1</name>
    <dbReference type="NCBI Taxonomy" id="930992"/>
    <lineage>
        <taxon>Eukaryota</taxon>
        <taxon>Fungi</taxon>
        <taxon>Dikarya</taxon>
        <taxon>Basidiomycota</taxon>
        <taxon>Agaricomycotina</taxon>
        <taxon>Agaricomycetes</taxon>
        <taxon>Agaricomycetidae</taxon>
        <taxon>Boletales</taxon>
        <taxon>Suillineae</taxon>
        <taxon>Suillaceae</taxon>
        <taxon>Suillus</taxon>
    </lineage>
</organism>
<dbReference type="Gene3D" id="2.130.10.10">
    <property type="entry name" value="YVTN repeat-like/Quinoprotein amine dehydrogenase"/>
    <property type="match status" value="1"/>
</dbReference>
<evidence type="ECO:0000313" key="2">
    <source>
        <dbReference type="EMBL" id="KIK34815.1"/>
    </source>
</evidence>
<proteinExistence type="predicted"/>
<dbReference type="EMBL" id="KN835700">
    <property type="protein sequence ID" value="KIK34815.1"/>
    <property type="molecule type" value="Genomic_DNA"/>
</dbReference>
<reference evidence="2 3" key="1">
    <citation type="submission" date="2014-04" db="EMBL/GenBank/DDBJ databases">
        <authorList>
            <consortium name="DOE Joint Genome Institute"/>
            <person name="Kuo A."/>
            <person name="Ruytinx J."/>
            <person name="Rineau F."/>
            <person name="Colpaert J."/>
            <person name="Kohler A."/>
            <person name="Nagy L.G."/>
            <person name="Floudas D."/>
            <person name="Copeland A."/>
            <person name="Barry K.W."/>
            <person name="Cichocki N."/>
            <person name="Veneault-Fourrey C."/>
            <person name="LaButti K."/>
            <person name="Lindquist E.A."/>
            <person name="Lipzen A."/>
            <person name="Lundell T."/>
            <person name="Morin E."/>
            <person name="Murat C."/>
            <person name="Sun H."/>
            <person name="Tunlid A."/>
            <person name="Henrissat B."/>
            <person name="Grigoriev I.V."/>
            <person name="Hibbett D.S."/>
            <person name="Martin F."/>
            <person name="Nordberg H.P."/>
            <person name="Cantor M.N."/>
            <person name="Hua S.X."/>
        </authorList>
    </citation>
    <scope>NUCLEOTIDE SEQUENCE [LARGE SCALE GENOMIC DNA]</scope>
    <source>
        <strain evidence="2 3">UH-Slu-Lm8-n1</strain>
    </source>
</reference>
<accession>A0A0C9ZB93</accession>
<keyword evidence="3" id="KW-1185">Reference proteome</keyword>
<dbReference type="SUPFAM" id="SSF50998">
    <property type="entry name" value="Quinoprotein alcohol dehydrogenase-like"/>
    <property type="match status" value="1"/>
</dbReference>
<dbReference type="PROSITE" id="PS50082">
    <property type="entry name" value="WD_REPEATS_2"/>
    <property type="match status" value="1"/>
</dbReference>
<gene>
    <name evidence="2" type="ORF">CY34DRAFT_812659</name>
</gene>
<dbReference type="InterPro" id="IPR015943">
    <property type="entry name" value="WD40/YVTN_repeat-like_dom_sf"/>
</dbReference>